<dbReference type="KEGG" id="drc:G0Q07_12855"/>
<proteinExistence type="predicted"/>
<dbReference type="Pfam" id="PF00535">
    <property type="entry name" value="Glycos_transf_2"/>
    <property type="match status" value="1"/>
</dbReference>
<reference evidence="2 3" key="1">
    <citation type="submission" date="2020-02" db="EMBL/GenBank/DDBJ databases">
        <title>Genome sequencing for Draconibacterium sp. strain M1.</title>
        <authorList>
            <person name="Park S.-J."/>
        </authorList>
    </citation>
    <scope>NUCLEOTIDE SEQUENCE [LARGE SCALE GENOMIC DNA]</scope>
    <source>
        <strain evidence="2 3">M1</strain>
    </source>
</reference>
<evidence type="ECO:0000313" key="3">
    <source>
        <dbReference type="Proteomes" id="UP000474630"/>
    </source>
</evidence>
<dbReference type="EMBL" id="CP048409">
    <property type="protein sequence ID" value="QIA08549.1"/>
    <property type="molecule type" value="Genomic_DNA"/>
</dbReference>
<dbReference type="PANTHER" id="PTHR22916">
    <property type="entry name" value="GLYCOSYLTRANSFERASE"/>
    <property type="match status" value="1"/>
</dbReference>
<feature type="domain" description="Glycosyltransferase 2-like" evidence="1">
    <location>
        <begin position="4"/>
        <end position="159"/>
    </location>
</feature>
<dbReference type="GO" id="GO:0016758">
    <property type="term" value="F:hexosyltransferase activity"/>
    <property type="evidence" value="ECO:0007669"/>
    <property type="project" value="UniProtKB-ARBA"/>
</dbReference>
<name>A0A6C0REI4_9BACT</name>
<dbReference type="InterPro" id="IPR029044">
    <property type="entry name" value="Nucleotide-diphossugar_trans"/>
</dbReference>
<dbReference type="CDD" id="cd04196">
    <property type="entry name" value="GT_2_like_d"/>
    <property type="match status" value="1"/>
</dbReference>
<protein>
    <submittedName>
        <fullName evidence="2">Glycosyltransferase family 2 protein</fullName>
    </submittedName>
</protein>
<dbReference type="SUPFAM" id="SSF53448">
    <property type="entry name" value="Nucleotide-diphospho-sugar transferases"/>
    <property type="match status" value="1"/>
</dbReference>
<dbReference type="AlphaFoldDB" id="A0A6C0REI4"/>
<gene>
    <name evidence="2" type="ORF">G0Q07_12855</name>
</gene>
<dbReference type="RefSeq" id="WP_163346559.1">
    <property type="nucleotide sequence ID" value="NZ_CP048409.1"/>
</dbReference>
<keyword evidence="3" id="KW-1185">Reference proteome</keyword>
<dbReference type="Proteomes" id="UP000474630">
    <property type="component" value="Chromosome"/>
</dbReference>
<evidence type="ECO:0000259" key="1">
    <source>
        <dbReference type="Pfam" id="PF00535"/>
    </source>
</evidence>
<organism evidence="2 3">
    <name type="scientific">Draconibacterium halophilum</name>
    <dbReference type="NCBI Taxonomy" id="2706887"/>
    <lineage>
        <taxon>Bacteria</taxon>
        <taxon>Pseudomonadati</taxon>
        <taxon>Bacteroidota</taxon>
        <taxon>Bacteroidia</taxon>
        <taxon>Marinilabiliales</taxon>
        <taxon>Prolixibacteraceae</taxon>
        <taxon>Draconibacterium</taxon>
    </lineage>
</organism>
<accession>A0A6C0REI4</accession>
<evidence type="ECO:0000313" key="2">
    <source>
        <dbReference type="EMBL" id="QIA08549.1"/>
    </source>
</evidence>
<dbReference type="Gene3D" id="3.90.550.10">
    <property type="entry name" value="Spore Coat Polysaccharide Biosynthesis Protein SpsA, Chain A"/>
    <property type="match status" value="1"/>
</dbReference>
<sequence length="245" mass="28127">MSISVCIPTYNGEAYIKEQLDSILNQTRTVDEIIISDDSSTDHTVEIIQSYNNPRIKLFEKQKFSNPIFNLEFALKQAKGDYIFLADQDDVWMHNKVEVLVKELANSKLVISDGVLINQEGELIAPSIFEIFNSRRGFFKNLTKSSYMGCCMAFHKELLPIVLPFPQSIAMHDLWIGLNAELYTSPVFCPGKLVKYRRHGLNKTPLDAKTNRNSLFYKIAFRLTMLILLASRFTSKKMELLFANR</sequence>
<keyword evidence="2" id="KW-0808">Transferase</keyword>
<dbReference type="PANTHER" id="PTHR22916:SF3">
    <property type="entry name" value="UDP-GLCNAC:BETAGAL BETA-1,3-N-ACETYLGLUCOSAMINYLTRANSFERASE-LIKE PROTEIN 1"/>
    <property type="match status" value="1"/>
</dbReference>
<dbReference type="InterPro" id="IPR001173">
    <property type="entry name" value="Glyco_trans_2-like"/>
</dbReference>